<proteinExistence type="inferred from homology"/>
<evidence type="ECO:0000256" key="1">
    <source>
        <dbReference type="ARBA" id="ARBA00004604"/>
    </source>
</evidence>
<evidence type="ECO:0000313" key="5">
    <source>
        <dbReference type="EMBL" id="KAF2883148.1"/>
    </source>
</evidence>
<name>A0A8K0C9J7_IGNLU</name>
<dbReference type="InterPro" id="IPR028160">
    <property type="entry name" value="Slx9-like"/>
</dbReference>
<gene>
    <name evidence="5" type="ORF">ILUMI_23016</name>
</gene>
<accession>A0A8K0C9J7</accession>
<dbReference type="OrthoDB" id="18703at2759"/>
<dbReference type="AlphaFoldDB" id="A0A8K0C9J7"/>
<dbReference type="PANTHER" id="PTHR31109">
    <property type="entry name" value="PROTEIN FAM207A"/>
    <property type="match status" value="1"/>
</dbReference>
<feature type="region of interest" description="Disordered" evidence="4">
    <location>
        <begin position="142"/>
        <end position="169"/>
    </location>
</feature>
<comment type="caution">
    <text evidence="5">The sequence shown here is derived from an EMBL/GenBank/DDBJ whole genome shotgun (WGS) entry which is preliminary data.</text>
</comment>
<feature type="compositionally biased region" description="Basic residues" evidence="4">
    <location>
        <begin position="1"/>
        <end position="13"/>
    </location>
</feature>
<evidence type="ECO:0000256" key="3">
    <source>
        <dbReference type="ARBA" id="ARBA00023242"/>
    </source>
</evidence>
<organism evidence="5 6">
    <name type="scientific">Ignelater luminosus</name>
    <name type="common">Cucubano</name>
    <name type="synonym">Pyrophorus luminosus</name>
    <dbReference type="NCBI Taxonomy" id="2038154"/>
    <lineage>
        <taxon>Eukaryota</taxon>
        <taxon>Metazoa</taxon>
        <taxon>Ecdysozoa</taxon>
        <taxon>Arthropoda</taxon>
        <taxon>Hexapoda</taxon>
        <taxon>Insecta</taxon>
        <taxon>Pterygota</taxon>
        <taxon>Neoptera</taxon>
        <taxon>Endopterygota</taxon>
        <taxon>Coleoptera</taxon>
        <taxon>Polyphaga</taxon>
        <taxon>Elateriformia</taxon>
        <taxon>Elateroidea</taxon>
        <taxon>Elateridae</taxon>
        <taxon>Agrypninae</taxon>
        <taxon>Pyrophorini</taxon>
        <taxon>Ignelater</taxon>
    </lineage>
</organism>
<keyword evidence="3" id="KW-0539">Nucleus</keyword>
<dbReference type="Proteomes" id="UP000801492">
    <property type="component" value="Unassembled WGS sequence"/>
</dbReference>
<comment type="subcellular location">
    <subcellularLocation>
        <location evidence="1">Nucleus</location>
        <location evidence="1">Nucleolus</location>
    </subcellularLocation>
</comment>
<dbReference type="EMBL" id="VTPC01090554">
    <property type="protein sequence ID" value="KAF2883148.1"/>
    <property type="molecule type" value="Genomic_DNA"/>
</dbReference>
<evidence type="ECO:0000256" key="2">
    <source>
        <dbReference type="ARBA" id="ARBA00011022"/>
    </source>
</evidence>
<dbReference type="GO" id="GO:0000462">
    <property type="term" value="P:maturation of SSU-rRNA from tricistronic rRNA transcript (SSU-rRNA, 5.8S rRNA, LSU-rRNA)"/>
    <property type="evidence" value="ECO:0007669"/>
    <property type="project" value="InterPro"/>
</dbReference>
<dbReference type="PANTHER" id="PTHR31109:SF2">
    <property type="entry name" value="RIBOSOME BIOGENESIS PROTEIN SLX9 HOMOLOG"/>
    <property type="match status" value="1"/>
</dbReference>
<feature type="compositionally biased region" description="Basic and acidic residues" evidence="4">
    <location>
        <begin position="142"/>
        <end position="155"/>
    </location>
</feature>
<feature type="compositionally biased region" description="Basic residues" evidence="4">
    <location>
        <begin position="156"/>
        <end position="169"/>
    </location>
</feature>
<sequence>MGKQRRQRQKLHLPAKDKSEVNDDQLEEGMDTLPSQPILMQPSENLFAGIDINFDHLKKDLLDDVRSVKSFKSLKSEVGGNKAMLKKDKIKLRRNMLLKKIDLLHEVKLKNKQRKKRKNISIIGDTNPLHDALPSLESLLKEKSTRVDNKKEDGSKKRKGIEKARKRKKQLVQGVQMMKNVLNNKNFQKDPLKMISQQVKTVVDRSKLQ</sequence>
<feature type="region of interest" description="Disordered" evidence="4">
    <location>
        <begin position="1"/>
        <end position="29"/>
    </location>
</feature>
<evidence type="ECO:0000256" key="4">
    <source>
        <dbReference type="SAM" id="MobiDB-lite"/>
    </source>
</evidence>
<comment type="similarity">
    <text evidence="2">Belongs to the SLX9 family.</text>
</comment>
<evidence type="ECO:0000313" key="6">
    <source>
        <dbReference type="Proteomes" id="UP000801492"/>
    </source>
</evidence>
<reference evidence="5" key="1">
    <citation type="submission" date="2019-08" db="EMBL/GenBank/DDBJ databases">
        <title>The genome of the North American firefly Photinus pyralis.</title>
        <authorList>
            <consortium name="Photinus pyralis genome working group"/>
            <person name="Fallon T.R."/>
            <person name="Sander Lower S.E."/>
            <person name="Weng J.-K."/>
        </authorList>
    </citation>
    <scope>NUCLEOTIDE SEQUENCE</scope>
    <source>
        <strain evidence="5">TRF0915ILg1</strain>
        <tissue evidence="5">Whole body</tissue>
    </source>
</reference>
<keyword evidence="6" id="KW-1185">Reference proteome</keyword>
<dbReference type="GO" id="GO:0030688">
    <property type="term" value="C:preribosome, small subunit precursor"/>
    <property type="evidence" value="ECO:0007669"/>
    <property type="project" value="InterPro"/>
</dbReference>
<dbReference type="GO" id="GO:0005730">
    <property type="term" value="C:nucleolus"/>
    <property type="evidence" value="ECO:0007669"/>
    <property type="project" value="UniProtKB-SubCell"/>
</dbReference>
<dbReference type="GO" id="GO:0030686">
    <property type="term" value="C:90S preribosome"/>
    <property type="evidence" value="ECO:0007669"/>
    <property type="project" value="InterPro"/>
</dbReference>
<dbReference type="Pfam" id="PF15341">
    <property type="entry name" value="SLX9"/>
    <property type="match status" value="1"/>
</dbReference>
<protein>
    <submittedName>
        <fullName evidence="5">Uncharacterized protein</fullName>
    </submittedName>
</protein>